<feature type="region of interest" description="Disordered" evidence="1">
    <location>
        <begin position="116"/>
        <end position="158"/>
    </location>
</feature>
<name>A0A445A5Z8_ARAHY</name>
<comment type="caution">
    <text evidence="2">The sequence shown here is derived from an EMBL/GenBank/DDBJ whole genome shotgun (WGS) entry which is preliminary data.</text>
</comment>
<dbReference type="AlphaFoldDB" id="A0A445A5Z8"/>
<gene>
    <name evidence="2" type="ORF">Ahy_B03g067158</name>
</gene>
<evidence type="ECO:0000256" key="1">
    <source>
        <dbReference type="SAM" id="MobiDB-lite"/>
    </source>
</evidence>
<evidence type="ECO:0000313" key="2">
    <source>
        <dbReference type="EMBL" id="RYR21846.1"/>
    </source>
</evidence>
<protein>
    <submittedName>
        <fullName evidence="2">Uncharacterized protein</fullName>
    </submittedName>
</protein>
<proteinExistence type="predicted"/>
<dbReference type="EMBL" id="SDMP01000013">
    <property type="protein sequence ID" value="RYR21846.1"/>
    <property type="molecule type" value="Genomic_DNA"/>
</dbReference>
<accession>A0A445A5Z8</accession>
<keyword evidence="3" id="KW-1185">Reference proteome</keyword>
<reference evidence="2 3" key="1">
    <citation type="submission" date="2019-01" db="EMBL/GenBank/DDBJ databases">
        <title>Sequencing of cultivated peanut Arachis hypogaea provides insights into genome evolution and oil improvement.</title>
        <authorList>
            <person name="Chen X."/>
        </authorList>
    </citation>
    <scope>NUCLEOTIDE SEQUENCE [LARGE SCALE GENOMIC DNA]</scope>
    <source>
        <strain evidence="3">cv. Fuhuasheng</strain>
        <tissue evidence="2">Leaves</tissue>
    </source>
</reference>
<dbReference type="Proteomes" id="UP000289738">
    <property type="component" value="Chromosome B03"/>
</dbReference>
<dbReference type="PANTHER" id="PTHR31973">
    <property type="entry name" value="POLYPROTEIN, PUTATIVE-RELATED"/>
    <property type="match status" value="1"/>
</dbReference>
<organism evidence="2 3">
    <name type="scientific">Arachis hypogaea</name>
    <name type="common">Peanut</name>
    <dbReference type="NCBI Taxonomy" id="3818"/>
    <lineage>
        <taxon>Eukaryota</taxon>
        <taxon>Viridiplantae</taxon>
        <taxon>Streptophyta</taxon>
        <taxon>Embryophyta</taxon>
        <taxon>Tracheophyta</taxon>
        <taxon>Spermatophyta</taxon>
        <taxon>Magnoliopsida</taxon>
        <taxon>eudicotyledons</taxon>
        <taxon>Gunneridae</taxon>
        <taxon>Pentapetalae</taxon>
        <taxon>rosids</taxon>
        <taxon>fabids</taxon>
        <taxon>Fabales</taxon>
        <taxon>Fabaceae</taxon>
        <taxon>Papilionoideae</taxon>
        <taxon>50 kb inversion clade</taxon>
        <taxon>dalbergioids sensu lato</taxon>
        <taxon>Dalbergieae</taxon>
        <taxon>Pterocarpus clade</taxon>
        <taxon>Arachis</taxon>
    </lineage>
</organism>
<sequence>MNLKHTCSQSHRIGIMHTSWLSRAFKKKVEHNPKVKIKELVNKAQRKWNLTVTTSMAARSRQAALDDIQGEYKKQYKRIADYCSELLRANPGSSVTLKCYDSIINPLNGPDLWEHTNFDDVMPPPYRKPSHRPVKKRKRGPDESEARSQTHLSRRGQI</sequence>
<dbReference type="PANTHER" id="PTHR31973:SF187">
    <property type="entry name" value="MUTATOR TRANSPOSASE MUDRA PROTEIN"/>
    <property type="match status" value="1"/>
</dbReference>
<feature type="compositionally biased region" description="Basic residues" evidence="1">
    <location>
        <begin position="128"/>
        <end position="139"/>
    </location>
</feature>
<evidence type="ECO:0000313" key="3">
    <source>
        <dbReference type="Proteomes" id="UP000289738"/>
    </source>
</evidence>